<dbReference type="RefSeq" id="WP_198442175.1">
    <property type="nucleotide sequence ID" value="NZ_CBCSHE010000001.1"/>
</dbReference>
<proteinExistence type="predicted"/>
<sequence length="68" mass="7405">MYIPTKCEKSVLEFFKKKQIKTLTKEQIADSSSGIKNALPALEGCVAKGYLTYSTAGYTLTPAADDIL</sequence>
<dbReference type="KEGG" id="tper:IWA51_09080"/>
<gene>
    <name evidence="1" type="ORF">IWA51_09080</name>
</gene>
<dbReference type="EMBL" id="CP064936">
    <property type="protein sequence ID" value="QQA00421.1"/>
    <property type="molecule type" value="Genomic_DNA"/>
</dbReference>
<reference evidence="1 2" key="1">
    <citation type="submission" date="2020-11" db="EMBL/GenBank/DDBJ databases">
        <title>Treponema Peruensis nv. sp., first commensal Treponema isolated from human feces.</title>
        <authorList>
            <person name="Belkhou C."/>
            <person name="Raes J."/>
        </authorList>
    </citation>
    <scope>NUCLEOTIDE SEQUENCE [LARGE SCALE GENOMIC DNA]</scope>
    <source>
        <strain evidence="1 2">RCC2812</strain>
    </source>
</reference>
<dbReference type="AlphaFoldDB" id="A0A7T3RC51"/>
<keyword evidence="2" id="KW-1185">Reference proteome</keyword>
<dbReference type="Proteomes" id="UP000595224">
    <property type="component" value="Chromosome"/>
</dbReference>
<protein>
    <submittedName>
        <fullName evidence="1">Uncharacterized protein</fullName>
    </submittedName>
</protein>
<evidence type="ECO:0000313" key="2">
    <source>
        <dbReference type="Proteomes" id="UP000595224"/>
    </source>
</evidence>
<name>A0A7T3RC51_9SPIR</name>
<evidence type="ECO:0000313" key="1">
    <source>
        <dbReference type="EMBL" id="QQA00421.1"/>
    </source>
</evidence>
<organism evidence="1 2">
    <name type="scientific">Treponema peruense</name>
    <dbReference type="NCBI Taxonomy" id="2787628"/>
    <lineage>
        <taxon>Bacteria</taxon>
        <taxon>Pseudomonadati</taxon>
        <taxon>Spirochaetota</taxon>
        <taxon>Spirochaetia</taxon>
        <taxon>Spirochaetales</taxon>
        <taxon>Treponemataceae</taxon>
        <taxon>Treponema</taxon>
    </lineage>
</organism>
<accession>A0A7T3RC51</accession>